<gene>
    <name evidence="2" type="ORF">GGR37_003224</name>
</gene>
<dbReference type="InterPro" id="IPR006311">
    <property type="entry name" value="TAT_signal"/>
</dbReference>
<dbReference type="AlphaFoldDB" id="A0A7W7ADA4"/>
<comment type="caution">
    <text evidence="2">The sequence shown here is derived from an EMBL/GenBank/DDBJ whole genome shotgun (WGS) entry which is preliminary data.</text>
</comment>
<dbReference type="Proteomes" id="UP000538566">
    <property type="component" value="Unassembled WGS sequence"/>
</dbReference>
<evidence type="ECO:0000313" key="3">
    <source>
        <dbReference type="Proteomes" id="UP000538566"/>
    </source>
</evidence>
<protein>
    <recommendedName>
        <fullName evidence="4">Secreted protein</fullName>
    </recommendedName>
</protein>
<evidence type="ECO:0000313" key="2">
    <source>
        <dbReference type="EMBL" id="MBB4614934.1"/>
    </source>
</evidence>
<dbReference type="PROSITE" id="PS51318">
    <property type="entry name" value="TAT"/>
    <property type="match status" value="1"/>
</dbReference>
<proteinExistence type="predicted"/>
<feature type="chain" id="PRO_5030508318" description="Secreted protein" evidence="1">
    <location>
        <begin position="35"/>
        <end position="70"/>
    </location>
</feature>
<feature type="signal peptide" evidence="1">
    <location>
        <begin position="1"/>
        <end position="34"/>
    </location>
</feature>
<keyword evidence="1" id="KW-0732">Signal</keyword>
<reference evidence="2 3" key="1">
    <citation type="submission" date="2020-08" db="EMBL/GenBank/DDBJ databases">
        <title>Genomic Encyclopedia of Type Strains, Phase IV (KMG-IV): sequencing the most valuable type-strain genomes for metagenomic binning, comparative biology and taxonomic classification.</title>
        <authorList>
            <person name="Goeker M."/>
        </authorList>
    </citation>
    <scope>NUCLEOTIDE SEQUENCE [LARGE SCALE GENOMIC DNA]</scope>
    <source>
        <strain evidence="2 3">DSM 17507</strain>
    </source>
</reference>
<name>A0A7W7ADA4_9SPHN</name>
<organism evidence="2 3">
    <name type="scientific">Novosphingobium taihuense</name>
    <dbReference type="NCBI Taxonomy" id="260085"/>
    <lineage>
        <taxon>Bacteria</taxon>
        <taxon>Pseudomonadati</taxon>
        <taxon>Pseudomonadota</taxon>
        <taxon>Alphaproteobacteria</taxon>
        <taxon>Sphingomonadales</taxon>
        <taxon>Sphingomonadaceae</taxon>
        <taxon>Novosphingobium</taxon>
    </lineage>
</organism>
<dbReference type="RefSeq" id="WP_144906028.1">
    <property type="nucleotide sequence ID" value="NZ_JACHOA010000006.1"/>
</dbReference>
<sequence length="70" mass="6808">MTKPRGMDRRQMLAGAGVVAAVAAGGGIATAAKAADAPAADWDHECDVLCVGSGPAVTFGCIAGRHAVSA</sequence>
<evidence type="ECO:0008006" key="4">
    <source>
        <dbReference type="Google" id="ProtNLM"/>
    </source>
</evidence>
<keyword evidence="3" id="KW-1185">Reference proteome</keyword>
<evidence type="ECO:0000256" key="1">
    <source>
        <dbReference type="SAM" id="SignalP"/>
    </source>
</evidence>
<accession>A0A7W7ADA4</accession>
<dbReference type="EMBL" id="JACHOA010000006">
    <property type="protein sequence ID" value="MBB4614934.1"/>
    <property type="molecule type" value="Genomic_DNA"/>
</dbReference>